<dbReference type="EMBL" id="VWCJ01000002">
    <property type="protein sequence ID" value="KAA5000656.1"/>
    <property type="molecule type" value="Genomic_DNA"/>
</dbReference>
<evidence type="ECO:0008006" key="3">
    <source>
        <dbReference type="Google" id="ProtNLM"/>
    </source>
</evidence>
<organism evidence="1 2">
    <name type="scientific">Bacteroides fragilis</name>
    <dbReference type="NCBI Taxonomy" id="817"/>
    <lineage>
        <taxon>Bacteria</taxon>
        <taxon>Pseudomonadati</taxon>
        <taxon>Bacteroidota</taxon>
        <taxon>Bacteroidia</taxon>
        <taxon>Bacteroidales</taxon>
        <taxon>Bacteroidaceae</taxon>
        <taxon>Bacteroides</taxon>
    </lineage>
</organism>
<dbReference type="Gene3D" id="3.40.50.1220">
    <property type="entry name" value="TPP-binding domain"/>
    <property type="match status" value="1"/>
</dbReference>
<reference evidence="1 2" key="1">
    <citation type="journal article" date="2019" name="Nat. Med.">
        <title>A library of human gut bacterial isolates paired with longitudinal multiomics data enables mechanistic microbiome research.</title>
        <authorList>
            <person name="Poyet M."/>
            <person name="Groussin M."/>
            <person name="Gibbons S.M."/>
            <person name="Avila-Pacheco J."/>
            <person name="Jiang X."/>
            <person name="Kearney S.M."/>
            <person name="Perrotta A.R."/>
            <person name="Berdy B."/>
            <person name="Zhao S."/>
            <person name="Lieberman T.D."/>
            <person name="Swanson P.K."/>
            <person name="Smith M."/>
            <person name="Roesemann S."/>
            <person name="Alexander J.E."/>
            <person name="Rich S.A."/>
            <person name="Livny J."/>
            <person name="Vlamakis H."/>
            <person name="Clish C."/>
            <person name="Bullock K."/>
            <person name="Deik A."/>
            <person name="Scott J."/>
            <person name="Pierce K.A."/>
            <person name="Xavier R.J."/>
            <person name="Alm E.J."/>
        </authorList>
    </citation>
    <scope>NUCLEOTIDE SEQUENCE [LARGE SCALE GENOMIC DNA]</scope>
    <source>
        <strain evidence="1 2">BIOML-A46</strain>
    </source>
</reference>
<dbReference type="RefSeq" id="WP_008657175.1">
    <property type="nucleotide sequence ID" value="NZ_CAAKNW010000127.1"/>
</dbReference>
<dbReference type="InterPro" id="IPR012337">
    <property type="entry name" value="RNaseH-like_sf"/>
</dbReference>
<dbReference type="SUPFAM" id="SSF52467">
    <property type="entry name" value="DHS-like NAD/FAD-binding domain"/>
    <property type="match status" value="1"/>
</dbReference>
<dbReference type="Pfam" id="PF13289">
    <property type="entry name" value="SIR2_2"/>
    <property type="match status" value="1"/>
</dbReference>
<comment type="caution">
    <text evidence="1">The sequence shown here is derived from an EMBL/GenBank/DDBJ whole genome shotgun (WGS) entry which is preliminary data.</text>
</comment>
<dbReference type="AlphaFoldDB" id="A0A642F542"/>
<dbReference type="KEGG" id="bfb:VU15_15610"/>
<proteinExistence type="predicted"/>
<dbReference type="Gene3D" id="3.40.50.2300">
    <property type="match status" value="1"/>
</dbReference>
<dbReference type="CDD" id="cd04659">
    <property type="entry name" value="Piwi_piwi-like_ProArk"/>
    <property type="match status" value="1"/>
</dbReference>
<dbReference type="Gene3D" id="3.30.420.10">
    <property type="entry name" value="Ribonuclease H-like superfamily/Ribonuclease H"/>
    <property type="match status" value="1"/>
</dbReference>
<dbReference type="InterPro" id="IPR029035">
    <property type="entry name" value="DHS-like_NAD/FAD-binding_dom"/>
</dbReference>
<evidence type="ECO:0000313" key="1">
    <source>
        <dbReference type="EMBL" id="KAA5000656.1"/>
    </source>
</evidence>
<dbReference type="SUPFAM" id="SSF53098">
    <property type="entry name" value="Ribonuclease H-like"/>
    <property type="match status" value="1"/>
</dbReference>
<sequence length="1043" mass="120465">MINKLQFDEFQRAIGISKNDTFSLLLGAGCSINSDIPSAEDCIWEWKRDIYKTNNSSSFGWIDNYKNPKTQEIIQNWLNNQGIYPERGCKEEYSFYAYKCYPIDEHRRQYFQKICSGKKPSIGYKLIPLLARKGMLDSVWTTNLDDLVVTACIGNGIQAIEITLDSVQRLNNRPQNRHELPVIKLHGDFKYGDLKNTEEELLNQDKTFRERLIEYVQDKHLIVLGYSGRDTSLMDTLKEAYSKQGGGILYWCGYGDNINSDIAELIQIATKNGRRAFYIPTDGFDSTLRKITQIVVEDDNNLKKELLELHQTSNINDTITPFDLKCERVNKLLKSNIFRISFPDEVFVFDVSISDKPWKFVDERTLERNDISAVPYNKQIWAFGRLDIIKDIFKDVMNSDIQRKPLANIKIYNTAVSRLLLTTICKILALQSNLKTDYKGKIWTENNSKSISGHIVYNAVLLSFDRISGEYYLSLNPDFVLANPNIEKSSIQTIGLFFFQKLWNQQFNEYINYWREILLKKNNEYEFPINSGTGFKFKIKNIPVFTNICDLNNPRINNHNVSSHHLLLQGVQFKEIPLLFSTNNGNRTATDTHPMRGLLINKPYETGVNDFLEKSITLGIISPSQDALRFYQFLENQNSKIKKHNDKDNYIIDYEGFFAIYGVSLSFPTPNDNEWERINEPLIMGIKETAQQIKQLICDSIVKISSTTRRKIIVIYIPQRWEPYTSYQLDGESFDLHDYVKAFCAEKGIMSQLIREKTINDTIQKCQIHWWLSLSFFVKSFRTPWILANTNNTTAFAGLGYSVENKKDINGHIVLGCSHIYSSNGEGLKYKLAKISNDKIQWRHKKPHLCYDDAYEFGKSIVNLFYESMNELPKRVVIHKRTFYTDEEKQGIIDSISDNKKIESIDLIEINFENNIKYASSKIHDGKVDIDGFSVSRGTCIQLSSKEALLWAHGVIPSVINPNWNFYPGGRYIPKPLRIIKHYGTGSLEQIANEILGLTKMNWNSLNMYSQLPATISSSNDIARIGKLIGANSMHEYDYRYFI</sequence>
<dbReference type="GO" id="GO:0003676">
    <property type="term" value="F:nucleic acid binding"/>
    <property type="evidence" value="ECO:0007669"/>
    <property type="project" value="InterPro"/>
</dbReference>
<accession>A0A642F542</accession>
<gene>
    <name evidence="1" type="ORF">F2Z89_03685</name>
</gene>
<dbReference type="InterPro" id="IPR036397">
    <property type="entry name" value="RNaseH_sf"/>
</dbReference>
<name>A0A642F542_BACFG</name>
<dbReference type="Proteomes" id="UP000460666">
    <property type="component" value="Unassembled WGS sequence"/>
</dbReference>
<protein>
    <recommendedName>
        <fullName evidence="3">SIR2-like domain-containing protein</fullName>
    </recommendedName>
</protein>
<evidence type="ECO:0000313" key="2">
    <source>
        <dbReference type="Proteomes" id="UP000460666"/>
    </source>
</evidence>